<feature type="compositionally biased region" description="Basic residues" evidence="1">
    <location>
        <begin position="77"/>
        <end position="91"/>
    </location>
</feature>
<dbReference type="GO" id="GO:0051301">
    <property type="term" value="P:cell division"/>
    <property type="evidence" value="ECO:0007669"/>
    <property type="project" value="UniProtKB-KW"/>
</dbReference>
<feature type="compositionally biased region" description="Basic residues" evidence="1">
    <location>
        <begin position="397"/>
        <end position="417"/>
    </location>
</feature>
<feature type="non-terminal residue" evidence="2">
    <location>
        <position position="1"/>
    </location>
</feature>
<feature type="region of interest" description="Disordered" evidence="1">
    <location>
        <begin position="1"/>
        <end position="260"/>
    </location>
</feature>
<dbReference type="EMBL" id="CADCVP010000188">
    <property type="protein sequence ID" value="CAA9499238.1"/>
    <property type="molecule type" value="Genomic_DNA"/>
</dbReference>
<feature type="compositionally biased region" description="Basic residues" evidence="1">
    <location>
        <begin position="349"/>
        <end position="360"/>
    </location>
</feature>
<feature type="compositionally biased region" description="Basic and acidic residues" evidence="1">
    <location>
        <begin position="220"/>
        <end position="233"/>
    </location>
</feature>
<dbReference type="AlphaFoldDB" id="A0A6J4SHI6"/>
<feature type="compositionally biased region" description="Basic and acidic residues" evidence="1">
    <location>
        <begin position="324"/>
        <end position="348"/>
    </location>
</feature>
<accession>A0A6J4SHI6</accession>
<feature type="compositionally biased region" description="Basic residues" evidence="1">
    <location>
        <begin position="134"/>
        <end position="148"/>
    </location>
</feature>
<feature type="non-terminal residue" evidence="2">
    <location>
        <position position="417"/>
    </location>
</feature>
<keyword evidence="2" id="KW-0131">Cell cycle</keyword>
<evidence type="ECO:0000313" key="2">
    <source>
        <dbReference type="EMBL" id="CAA9499238.1"/>
    </source>
</evidence>
<protein>
    <submittedName>
        <fullName evidence="2">Cell division protein FtsH</fullName>
    </submittedName>
</protein>
<organism evidence="2">
    <name type="scientific">uncultured Solirubrobacteraceae bacterium</name>
    <dbReference type="NCBI Taxonomy" id="1162706"/>
    <lineage>
        <taxon>Bacteria</taxon>
        <taxon>Bacillati</taxon>
        <taxon>Actinomycetota</taxon>
        <taxon>Thermoleophilia</taxon>
        <taxon>Solirubrobacterales</taxon>
        <taxon>Solirubrobacteraceae</taxon>
        <taxon>environmental samples</taxon>
    </lineage>
</organism>
<feature type="compositionally biased region" description="Basic residues" evidence="1">
    <location>
        <begin position="101"/>
        <end position="112"/>
    </location>
</feature>
<sequence length="417" mass="46857">GSQTLTDRATHAHPRPSPGRCRQRQEEPAPGALAPDRRGDPARAGDELLRHVAAGSRPRPRREDPVQPVLPRPGAGRQRRARLAAGHHGRRALREGGPLPGRRRRRRRAAHARLRDRGTGLRRRRDTGATASGQRRRHRPGAAQRRPRTVPEPAARIRSGAAACRALRLPRTPRQRRPDGRARRLRALAGQTGGGLRSEDHLQRRRRHRRGRGRARRDRRLPQEPRALPEARRTHPARRPALGPSRDRQDAVGARHRRRGRRAVLLGVGVRVRRGDRRHRRLARPRPLPAGQGGGPGDRLHRRARRDRPLALRRRRGLRRQRRARADAQPDPDRDGRLRVRLCGDRAGRHQPPRSPRRRSPATGSLRPPHHGAGPRQGGAREDPQGPHALAAAALRGRPRAGGGHHARHGRRRPGQP</sequence>
<evidence type="ECO:0000256" key="1">
    <source>
        <dbReference type="SAM" id="MobiDB-lite"/>
    </source>
</evidence>
<name>A0A6J4SHI6_9ACTN</name>
<feature type="compositionally biased region" description="Basic and acidic residues" evidence="1">
    <location>
        <begin position="35"/>
        <end position="50"/>
    </location>
</feature>
<feature type="region of interest" description="Disordered" evidence="1">
    <location>
        <begin position="276"/>
        <end position="417"/>
    </location>
</feature>
<feature type="compositionally biased region" description="Low complexity" evidence="1">
    <location>
        <begin position="386"/>
        <end position="396"/>
    </location>
</feature>
<feature type="compositionally biased region" description="Basic residues" evidence="1">
    <location>
        <begin position="300"/>
        <end position="323"/>
    </location>
</feature>
<keyword evidence="2" id="KW-0132">Cell division</keyword>
<gene>
    <name evidence="2" type="ORF">AVDCRST_MAG69-1781</name>
</gene>
<feature type="compositionally biased region" description="Basic residues" evidence="1">
    <location>
        <begin position="203"/>
        <end position="219"/>
    </location>
</feature>
<reference evidence="2" key="1">
    <citation type="submission" date="2020-02" db="EMBL/GenBank/DDBJ databases">
        <authorList>
            <person name="Meier V. D."/>
        </authorList>
    </citation>
    <scope>NUCLEOTIDE SEQUENCE</scope>
    <source>
        <strain evidence="2">AVDCRST_MAG69</strain>
    </source>
</reference>
<proteinExistence type="predicted"/>